<reference evidence="5" key="1">
    <citation type="submission" date="2023-07" db="EMBL/GenBank/DDBJ databases">
        <title>A chromosome-level genome assembly of Lolium multiflorum.</title>
        <authorList>
            <person name="Chen Y."/>
            <person name="Copetti D."/>
            <person name="Kolliker R."/>
            <person name="Studer B."/>
        </authorList>
    </citation>
    <scope>NUCLEOTIDE SEQUENCE</scope>
    <source>
        <strain evidence="5">02402/16</strain>
        <tissue evidence="5">Leaf</tissue>
    </source>
</reference>
<feature type="compositionally biased region" description="Low complexity" evidence="2">
    <location>
        <begin position="447"/>
        <end position="457"/>
    </location>
</feature>
<feature type="compositionally biased region" description="Gly residues" evidence="2">
    <location>
        <begin position="237"/>
        <end position="251"/>
    </location>
</feature>
<dbReference type="PANTHER" id="PTHR11439">
    <property type="entry name" value="GAG-POL-RELATED RETROTRANSPOSON"/>
    <property type="match status" value="1"/>
</dbReference>
<keyword evidence="1" id="KW-0645">Protease</keyword>
<gene>
    <name evidence="5" type="ORF">QYE76_068934</name>
</gene>
<dbReference type="GO" id="GO:0004190">
    <property type="term" value="F:aspartic-type endopeptidase activity"/>
    <property type="evidence" value="ECO:0007669"/>
    <property type="project" value="UniProtKB-KW"/>
</dbReference>
<comment type="caution">
    <text evidence="5">The sequence shown here is derived from an EMBL/GenBank/DDBJ whole genome shotgun (WGS) entry which is preliminary data.</text>
</comment>
<dbReference type="Pfam" id="PF14223">
    <property type="entry name" value="Retrotran_gag_2"/>
    <property type="match status" value="1"/>
</dbReference>
<dbReference type="InterPro" id="IPR012337">
    <property type="entry name" value="RNaseH-like_sf"/>
</dbReference>
<dbReference type="InterPro" id="IPR043502">
    <property type="entry name" value="DNA/RNA_pol_sf"/>
</dbReference>
<dbReference type="Gene3D" id="3.30.420.10">
    <property type="entry name" value="Ribonuclease H-like superfamily/Ribonuclease H"/>
    <property type="match status" value="1"/>
</dbReference>
<evidence type="ECO:0000256" key="2">
    <source>
        <dbReference type="SAM" id="MobiDB-lite"/>
    </source>
</evidence>
<dbReference type="InterPro" id="IPR054722">
    <property type="entry name" value="PolX-like_BBD"/>
</dbReference>
<dbReference type="Pfam" id="PF22936">
    <property type="entry name" value="Pol_BBD"/>
    <property type="match status" value="1"/>
</dbReference>
<dbReference type="CDD" id="cd09272">
    <property type="entry name" value="RNase_HI_RT_Ty1"/>
    <property type="match status" value="1"/>
</dbReference>
<feature type="region of interest" description="Disordered" evidence="2">
    <location>
        <begin position="228"/>
        <end position="319"/>
    </location>
</feature>
<protein>
    <recommendedName>
        <fullName evidence="7">Reverse transcriptase Ty1/copia-type domain-containing protein</fullName>
    </recommendedName>
</protein>
<evidence type="ECO:0000259" key="3">
    <source>
        <dbReference type="Pfam" id="PF07727"/>
    </source>
</evidence>
<dbReference type="EMBL" id="JAUUTY010000004">
    <property type="protein sequence ID" value="KAK1651129.1"/>
    <property type="molecule type" value="Genomic_DNA"/>
</dbReference>
<accession>A0AAD8SG94</accession>
<evidence type="ECO:0000313" key="5">
    <source>
        <dbReference type="EMBL" id="KAK1651129.1"/>
    </source>
</evidence>
<evidence type="ECO:0000313" key="6">
    <source>
        <dbReference type="Proteomes" id="UP001231189"/>
    </source>
</evidence>
<keyword evidence="1" id="KW-0064">Aspartyl protease</keyword>
<evidence type="ECO:0008006" key="7">
    <source>
        <dbReference type="Google" id="ProtNLM"/>
    </source>
</evidence>
<name>A0AAD8SG94_LOLMU</name>
<keyword evidence="6" id="KW-1185">Reference proteome</keyword>
<sequence length="1122" mass="120265">MELTALTDGTSSTPAAATAAAIVPAGAPRHAGPVLLSFAAGNYSKWCIYMRASLGRSGYLGHVDGTVAAAPTDAAWATADYTVLNHLHAAIDEDVADMILAGNQTARQLWLAARDLFTANKANKAIYLDNDFRQLVQGSLSIHEYCRRQKHLADALFDNDSPMSDRALVLNTLRGLGPRFASAATVISMTDPLPTFLRTRAMLLMEEMQQANAAATSANTALVAQARGPASSCTGPGCRGDGPAPGAGAGKGKQPAKQKGRTGGRQGGGATQGTQPARAPAPTGPWVCFSPGAGQWRAPSSGQGILGPRPQAYTATAPSTSATTWDSSALIAALNNLALQQGGWVMDSGASSHMTNDDGNLTRSSHLRTPHFVTVGDGTTIPITSSGFISFRTPSGHVFRLNHFGVTIRSLQTDNGTEFLNKTVDTLLTTHGTALRLSCPYTSQQNASSSAPAPTAPLGLDDLFGTLTAPPPRAPAPAPSAPAPTASAPASLLPRRAAQPAARPDRPGPVPVMPALLPVQPDPPPHRAEQPVPQPARPGPVPVAPAHQPVQPDPAPTAAHAPAASLSGVSNPRRTRSGRQVRPVDRLNLSAVDSVPDVVPTTFRQAMQDPQWRAAMSDEYQALVNNATWSLVPRPPRANVVTGKWIFRQKFHSDGTLARNKARWVVRGYSQRPGIDYEETFSPVVKPATIRLVLHIAVSSSWPIRQLDVKNAFLHGSLDEVVYCQQPPGFVDASRPDHVCRLHKSLYGLKQAPRAWYHRFASYIATLGFVASATDTSLFVLHSAADTAYLLLYVDDIIVTASSTSLLEGLLARLHSEFAMTDLGDLHYFLGMKVSRSSAGLFLSQRQYALDILQRAGMSDCHPSPTPVDTSSKLSASDGELLPDATDYRSIVGGLQYLTLTRPDLSYVVQQACLHMHAPRTSHLALVKRVLRYVRGTLEFGLQLHASSSTALVAYSDADWAGCPDSRRSTSGYCVYFGDSLISWSSKRQTTVSRSSAEAEYRAVAHAVAECCWLRQLLQELHRPLSSATVVYCDNVSAIYMSSNPVQHKRTKHIEIDIHFVREKVSLGEVRVLHVPSSHQFADVMTKGLPSQLFLDFRSSLNVREPPAGTAGGVRLHILYLQ</sequence>
<dbReference type="PANTHER" id="PTHR11439:SF524">
    <property type="entry name" value="RNA-DIRECTED DNA POLYMERASE, PROTEIN KINASE RLK-PELLE-DLSV FAMILY"/>
    <property type="match status" value="1"/>
</dbReference>
<feature type="compositionally biased region" description="Low complexity" evidence="2">
    <location>
        <begin position="483"/>
        <end position="502"/>
    </location>
</feature>
<feature type="compositionally biased region" description="Pro residues" evidence="2">
    <location>
        <begin position="469"/>
        <end position="482"/>
    </location>
</feature>
<evidence type="ECO:0000256" key="1">
    <source>
        <dbReference type="ARBA" id="ARBA00022750"/>
    </source>
</evidence>
<dbReference type="GO" id="GO:0003676">
    <property type="term" value="F:nucleic acid binding"/>
    <property type="evidence" value="ECO:0007669"/>
    <property type="project" value="InterPro"/>
</dbReference>
<dbReference type="InterPro" id="IPR013103">
    <property type="entry name" value="RVT_2"/>
</dbReference>
<organism evidence="5 6">
    <name type="scientific">Lolium multiflorum</name>
    <name type="common">Italian ryegrass</name>
    <name type="synonym">Lolium perenne subsp. multiflorum</name>
    <dbReference type="NCBI Taxonomy" id="4521"/>
    <lineage>
        <taxon>Eukaryota</taxon>
        <taxon>Viridiplantae</taxon>
        <taxon>Streptophyta</taxon>
        <taxon>Embryophyta</taxon>
        <taxon>Tracheophyta</taxon>
        <taxon>Spermatophyta</taxon>
        <taxon>Magnoliopsida</taxon>
        <taxon>Liliopsida</taxon>
        <taxon>Poales</taxon>
        <taxon>Poaceae</taxon>
        <taxon>BOP clade</taxon>
        <taxon>Pooideae</taxon>
        <taxon>Poodae</taxon>
        <taxon>Poeae</taxon>
        <taxon>Poeae Chloroplast Group 2 (Poeae type)</taxon>
        <taxon>Loliodinae</taxon>
        <taxon>Loliinae</taxon>
        <taxon>Lolium</taxon>
    </lineage>
</organism>
<dbReference type="Proteomes" id="UP001231189">
    <property type="component" value="Unassembled WGS sequence"/>
</dbReference>
<dbReference type="InterPro" id="IPR036397">
    <property type="entry name" value="RNaseH_sf"/>
</dbReference>
<feature type="region of interest" description="Disordered" evidence="2">
    <location>
        <begin position="443"/>
        <end position="583"/>
    </location>
</feature>
<keyword evidence="1" id="KW-0378">Hydrolase</keyword>
<dbReference type="AlphaFoldDB" id="A0AAD8SG94"/>
<proteinExistence type="predicted"/>
<feature type="compositionally biased region" description="Pro residues" evidence="2">
    <location>
        <begin position="532"/>
        <end position="543"/>
    </location>
</feature>
<dbReference type="SUPFAM" id="SSF53098">
    <property type="entry name" value="Ribonuclease H-like"/>
    <property type="match status" value="1"/>
</dbReference>
<feature type="compositionally biased region" description="Low complexity" evidence="2">
    <location>
        <begin position="544"/>
        <end position="564"/>
    </location>
</feature>
<feature type="domain" description="Reverse transcriptase Ty1/copia-type" evidence="3">
    <location>
        <begin position="626"/>
        <end position="868"/>
    </location>
</feature>
<dbReference type="Pfam" id="PF07727">
    <property type="entry name" value="RVT_2"/>
    <property type="match status" value="1"/>
</dbReference>
<feature type="domain" description="Retrovirus-related Pol polyprotein from transposon TNT 1-94-like beta-barrel" evidence="4">
    <location>
        <begin position="344"/>
        <end position="402"/>
    </location>
</feature>
<dbReference type="SUPFAM" id="SSF56672">
    <property type="entry name" value="DNA/RNA polymerases"/>
    <property type="match status" value="1"/>
</dbReference>
<evidence type="ECO:0000259" key="4">
    <source>
        <dbReference type="Pfam" id="PF22936"/>
    </source>
</evidence>